<evidence type="ECO:0000313" key="4">
    <source>
        <dbReference type="Proteomes" id="UP000314981"/>
    </source>
</evidence>
<dbReference type="Gene3D" id="4.10.10.10">
    <property type="entry name" value="Metallothionein Isoform II"/>
    <property type="match status" value="1"/>
</dbReference>
<evidence type="ECO:0000256" key="2">
    <source>
        <dbReference type="ARBA" id="ARBA00022851"/>
    </source>
</evidence>
<dbReference type="Ensembl" id="ENSBIXT00000017270.1">
    <property type="protein sequence ID" value="ENSBIXP00000009168.1"/>
    <property type="gene ID" value="ENSBIXG00000014885.1"/>
</dbReference>
<name>A0A4W2C8M7_BOBOX</name>
<keyword evidence="4" id="KW-1185">Reference proteome</keyword>
<accession>A0A4W2C8M7</accession>
<dbReference type="PROSITE" id="PS51257">
    <property type="entry name" value="PROKAR_LIPOPROTEIN"/>
    <property type="match status" value="1"/>
</dbReference>
<reference evidence="3" key="3">
    <citation type="submission" date="2025-09" db="UniProtKB">
        <authorList>
            <consortium name="Ensembl"/>
        </authorList>
    </citation>
    <scope>IDENTIFICATION</scope>
</reference>
<dbReference type="InterPro" id="IPR023587">
    <property type="entry name" value="Metalthion_dom_sf_vert"/>
</dbReference>
<reference evidence="3" key="2">
    <citation type="submission" date="2025-08" db="UniProtKB">
        <authorList>
            <consortium name="Ensembl"/>
        </authorList>
    </citation>
    <scope>IDENTIFICATION</scope>
</reference>
<keyword evidence="1" id="KW-0479">Metal-binding</keyword>
<dbReference type="AlphaFoldDB" id="A0A4W2C8M7"/>
<dbReference type="Proteomes" id="UP000314981">
    <property type="component" value="Chromosome 18"/>
</dbReference>
<dbReference type="InterPro" id="IPR017854">
    <property type="entry name" value="Metalthion_dom_sf"/>
</dbReference>
<keyword evidence="2" id="KW-0480">Metal-thiolate cluster</keyword>
<proteinExistence type="predicted"/>
<dbReference type="SUPFAM" id="SSF57868">
    <property type="entry name" value="Metallothionein"/>
    <property type="match status" value="1"/>
</dbReference>
<reference evidence="3 4" key="1">
    <citation type="submission" date="2018-11" db="EMBL/GenBank/DDBJ databases">
        <title>Haplotype-resolved cattle genomes.</title>
        <authorList>
            <person name="Low W.Y."/>
            <person name="Tearle R."/>
            <person name="Bickhart D.M."/>
            <person name="Rosen B.D."/>
            <person name="Koren S."/>
            <person name="Rhie A."/>
            <person name="Hiendleder S."/>
            <person name="Phillippy A.M."/>
            <person name="Smith T.P.L."/>
            <person name="Williams J.L."/>
        </authorList>
    </citation>
    <scope>NUCLEOTIDE SEQUENCE [LARGE SCALE GENOMIC DNA]</scope>
</reference>
<dbReference type="GO" id="GO:0046872">
    <property type="term" value="F:metal ion binding"/>
    <property type="evidence" value="ECO:0007669"/>
    <property type="project" value="UniProtKB-KW"/>
</dbReference>
<evidence type="ECO:0000313" key="3">
    <source>
        <dbReference type="Ensembl" id="ENSBIXP00000009168.1"/>
    </source>
</evidence>
<evidence type="ECO:0000256" key="1">
    <source>
        <dbReference type="ARBA" id="ARBA00022723"/>
    </source>
</evidence>
<protein>
    <submittedName>
        <fullName evidence="3">Uncharacterized protein</fullName>
    </submittedName>
</protein>
<organism evidence="3 4">
    <name type="scientific">Bos indicus x Bos taurus</name>
    <name type="common">Hybrid cattle</name>
    <dbReference type="NCBI Taxonomy" id="30522"/>
    <lineage>
        <taxon>Eukaryota</taxon>
        <taxon>Metazoa</taxon>
        <taxon>Chordata</taxon>
        <taxon>Craniata</taxon>
        <taxon>Vertebrata</taxon>
        <taxon>Euteleostomi</taxon>
        <taxon>Mammalia</taxon>
        <taxon>Eutheria</taxon>
        <taxon>Laurasiatheria</taxon>
        <taxon>Artiodactyla</taxon>
        <taxon>Ruminantia</taxon>
        <taxon>Pecora</taxon>
        <taxon>Bovidae</taxon>
        <taxon>Bovinae</taxon>
        <taxon>Bos</taxon>
    </lineage>
</organism>
<sequence length="44" mass="4480">MDPKCSCPTGASCSCTGSCSCKACRPSCKKCRASSENFGAELSP</sequence>